<feature type="transmembrane region" description="Helical" evidence="6">
    <location>
        <begin position="106"/>
        <end position="127"/>
    </location>
</feature>
<feature type="transmembrane region" description="Helical" evidence="6">
    <location>
        <begin position="65"/>
        <end position="86"/>
    </location>
</feature>
<evidence type="ECO:0000313" key="8">
    <source>
        <dbReference type="EMBL" id="TQV71418.1"/>
    </source>
</evidence>
<evidence type="ECO:0000256" key="4">
    <source>
        <dbReference type="ARBA" id="ARBA00022989"/>
    </source>
</evidence>
<name>A0A545T2H8_9GAMM</name>
<keyword evidence="9" id="KW-1185">Reference proteome</keyword>
<keyword evidence="2" id="KW-1003">Cell membrane</keyword>
<dbReference type="InterPro" id="IPR051791">
    <property type="entry name" value="Pra-immunoreactive"/>
</dbReference>
<dbReference type="AlphaFoldDB" id="A0A545T2H8"/>
<dbReference type="Proteomes" id="UP000317839">
    <property type="component" value="Unassembled WGS sequence"/>
</dbReference>
<dbReference type="InterPro" id="IPR010432">
    <property type="entry name" value="RDD"/>
</dbReference>
<sequence length="229" mass="26246">MEPNYTDYTYYELREALHSINREKFPERAERLKTLIQEKEATKAYKKEAEIDYESVKYSTFGLRFVASIIDGVVLFAFESVVTLIVKRLPESFTPLANIALQYDLLVYSILFHAYFGQTVGKMLVGVKVVRDSDEGPINFSHAFLRDMVPLILLTLLLGLTTFTNPIESDGSVADWYLYGVFVISSVAIFWSLVEMLSMLFNEKRRAIHDFIAGTVVIRCEPENEEILN</sequence>
<dbReference type="EMBL" id="VIKR01000006">
    <property type="protein sequence ID" value="TQV71418.1"/>
    <property type="molecule type" value="Genomic_DNA"/>
</dbReference>
<feature type="transmembrane region" description="Helical" evidence="6">
    <location>
        <begin position="148"/>
        <end position="164"/>
    </location>
</feature>
<evidence type="ECO:0000256" key="3">
    <source>
        <dbReference type="ARBA" id="ARBA00022692"/>
    </source>
</evidence>
<proteinExistence type="predicted"/>
<evidence type="ECO:0000313" key="9">
    <source>
        <dbReference type="Proteomes" id="UP000317839"/>
    </source>
</evidence>
<dbReference type="OrthoDB" id="8612316at2"/>
<dbReference type="Pfam" id="PF06271">
    <property type="entry name" value="RDD"/>
    <property type="match status" value="1"/>
</dbReference>
<keyword evidence="4 6" id="KW-1133">Transmembrane helix</keyword>
<keyword evidence="3 6" id="KW-0812">Transmembrane</keyword>
<organism evidence="8 9">
    <name type="scientific">Aliikangiella marina</name>
    <dbReference type="NCBI Taxonomy" id="1712262"/>
    <lineage>
        <taxon>Bacteria</taxon>
        <taxon>Pseudomonadati</taxon>
        <taxon>Pseudomonadota</taxon>
        <taxon>Gammaproteobacteria</taxon>
        <taxon>Oceanospirillales</taxon>
        <taxon>Pleioneaceae</taxon>
        <taxon>Aliikangiella</taxon>
    </lineage>
</organism>
<feature type="transmembrane region" description="Helical" evidence="6">
    <location>
        <begin position="176"/>
        <end position="197"/>
    </location>
</feature>
<comment type="caution">
    <text evidence="8">The sequence shown here is derived from an EMBL/GenBank/DDBJ whole genome shotgun (WGS) entry which is preliminary data.</text>
</comment>
<evidence type="ECO:0000256" key="1">
    <source>
        <dbReference type="ARBA" id="ARBA00004651"/>
    </source>
</evidence>
<evidence type="ECO:0000256" key="6">
    <source>
        <dbReference type="SAM" id="Phobius"/>
    </source>
</evidence>
<evidence type="ECO:0000259" key="7">
    <source>
        <dbReference type="Pfam" id="PF06271"/>
    </source>
</evidence>
<evidence type="ECO:0000256" key="2">
    <source>
        <dbReference type="ARBA" id="ARBA00022475"/>
    </source>
</evidence>
<gene>
    <name evidence="8" type="ORF">FLL45_19885</name>
</gene>
<dbReference type="PANTHER" id="PTHR36115">
    <property type="entry name" value="PROLINE-RICH ANTIGEN HOMOLOG-RELATED"/>
    <property type="match status" value="1"/>
</dbReference>
<reference evidence="8 9" key="1">
    <citation type="submission" date="2019-06" db="EMBL/GenBank/DDBJ databases">
        <title>Draft genome of Aliikangiella marina GYP-15.</title>
        <authorList>
            <person name="Wang G."/>
        </authorList>
    </citation>
    <scope>NUCLEOTIDE SEQUENCE [LARGE SCALE GENOMIC DNA]</scope>
    <source>
        <strain evidence="8 9">GYP-15</strain>
    </source>
</reference>
<protein>
    <submittedName>
        <fullName evidence="8">RDD family protein</fullName>
    </submittedName>
</protein>
<evidence type="ECO:0000256" key="5">
    <source>
        <dbReference type="ARBA" id="ARBA00023136"/>
    </source>
</evidence>
<dbReference type="PANTHER" id="PTHR36115:SF4">
    <property type="entry name" value="MEMBRANE PROTEIN"/>
    <property type="match status" value="1"/>
</dbReference>
<feature type="domain" description="RDD" evidence="7">
    <location>
        <begin position="58"/>
        <end position="214"/>
    </location>
</feature>
<keyword evidence="5 6" id="KW-0472">Membrane</keyword>
<dbReference type="GO" id="GO:0005886">
    <property type="term" value="C:plasma membrane"/>
    <property type="evidence" value="ECO:0007669"/>
    <property type="project" value="UniProtKB-SubCell"/>
</dbReference>
<dbReference type="RefSeq" id="WP_142943816.1">
    <property type="nucleotide sequence ID" value="NZ_VIKR01000006.1"/>
</dbReference>
<comment type="subcellular location">
    <subcellularLocation>
        <location evidence="1">Cell membrane</location>
        <topology evidence="1">Multi-pass membrane protein</topology>
    </subcellularLocation>
</comment>
<accession>A0A545T2H8</accession>